<evidence type="ECO:0000259" key="1">
    <source>
        <dbReference type="Pfam" id="PF06048"/>
    </source>
</evidence>
<evidence type="ECO:0000259" key="3">
    <source>
        <dbReference type="Pfam" id="PF13362"/>
    </source>
</evidence>
<name>A0ABR9H8M3_9BACT</name>
<dbReference type="RefSeq" id="WP_192624846.1">
    <property type="nucleotide sequence ID" value="NZ_JADBGG010000041.1"/>
</dbReference>
<dbReference type="Pfam" id="PF08707">
    <property type="entry name" value="PriCT_2"/>
    <property type="match status" value="1"/>
</dbReference>
<feature type="domain" description="DUF927" evidence="1">
    <location>
        <begin position="355"/>
        <end position="626"/>
    </location>
</feature>
<accession>A0ABR9H8M3</accession>
<protein>
    <submittedName>
        <fullName evidence="4">DNA primase/helicase</fullName>
    </submittedName>
</protein>
<evidence type="ECO:0000313" key="5">
    <source>
        <dbReference type="Proteomes" id="UP000639010"/>
    </source>
</evidence>
<feature type="domain" description="Toprim" evidence="3">
    <location>
        <begin position="226"/>
        <end position="321"/>
    </location>
</feature>
<reference evidence="4 5" key="1">
    <citation type="submission" date="2020-10" db="EMBL/GenBank/DDBJ databases">
        <title>Genomic Encyclopedia of Type Strains, Phase IV (KMG-IV): sequencing the most valuable type-strain genomes for metagenomic binning, comparative biology and taxonomic classification.</title>
        <authorList>
            <person name="Goeker M."/>
        </authorList>
    </citation>
    <scope>NUCLEOTIDE SEQUENCE [LARGE SCALE GENOMIC DNA]</scope>
    <source>
        <strain evidence="4 5">DSM 4194</strain>
    </source>
</reference>
<gene>
    <name evidence="4" type="ORF">H4684_003709</name>
</gene>
<proteinExistence type="predicted"/>
<comment type="caution">
    <text evidence="4">The sequence shown here is derived from an EMBL/GenBank/DDBJ whole genome shotgun (WGS) entry which is preliminary data.</text>
</comment>
<evidence type="ECO:0000313" key="4">
    <source>
        <dbReference type="EMBL" id="MBE1427025.1"/>
    </source>
</evidence>
<dbReference type="Pfam" id="PF06048">
    <property type="entry name" value="DUF927"/>
    <property type="match status" value="1"/>
</dbReference>
<dbReference type="CDD" id="cd01029">
    <property type="entry name" value="TOPRIM_primases"/>
    <property type="match status" value="1"/>
</dbReference>
<feature type="domain" description="Primase C-terminal 2" evidence="2">
    <location>
        <begin position="22"/>
        <end position="93"/>
    </location>
</feature>
<evidence type="ECO:0000259" key="2">
    <source>
        <dbReference type="Pfam" id="PF08707"/>
    </source>
</evidence>
<dbReference type="InterPro" id="IPR009270">
    <property type="entry name" value="DUF927"/>
</dbReference>
<dbReference type="InterPro" id="IPR006171">
    <property type="entry name" value="TOPRIM_dom"/>
</dbReference>
<dbReference type="InterPro" id="IPR034154">
    <property type="entry name" value="TOPRIM_DnaG/twinkle"/>
</dbReference>
<dbReference type="Pfam" id="PF13362">
    <property type="entry name" value="Toprim_3"/>
    <property type="match status" value="1"/>
</dbReference>
<keyword evidence="5" id="KW-1185">Reference proteome</keyword>
<dbReference type="Proteomes" id="UP000639010">
    <property type="component" value="Unassembled WGS sequence"/>
</dbReference>
<organism evidence="4 5">
    <name type="scientific">Desulfomicrobium macestii</name>
    <dbReference type="NCBI Taxonomy" id="90731"/>
    <lineage>
        <taxon>Bacteria</taxon>
        <taxon>Pseudomonadati</taxon>
        <taxon>Thermodesulfobacteriota</taxon>
        <taxon>Desulfovibrionia</taxon>
        <taxon>Desulfovibrionales</taxon>
        <taxon>Desulfomicrobiaceae</taxon>
        <taxon>Desulfomicrobium</taxon>
    </lineage>
</organism>
<dbReference type="InterPro" id="IPR014819">
    <property type="entry name" value="PriCT_2"/>
</dbReference>
<sequence>MLQNDLSVNAGAASSVDLDRINSALFSLSPDCPRDEWIRIGQAVHAALGDGGFVLWNEWSQGGASYEASAARDAWKSFKEDGGIGPGTLFFLAKEAGWGDGAPRTRITPTTKAVKSNTKETTAQEKKSIKRAGEWYQKASQNVLNHPYVVRKGLKHCLLLRRWTYLNHDCLMVPMYSPDGEITGLQFIAPDAVFGDPPDIRDKTLLGGSKKGLLSLGPTFRDAGQVIICEGFATGDALTQATGLPVVVAFDSGSLKRVALWVKDLAAPGADIVIAADDDTPDPGGVEKANQAAKACGGRVALPAMGRKADFWDVCQEKGPEAVCAAIEGGQAPAQTEAPKRKTALPHGYFINAKGLHYTDDSSPDKDPITYYLAPALEVVGRVRSTESKEWGLELRWKDYDGVGHDYVLSNSSLADPKAPWLKEMAALGWLAEPGPKQKQMLTTFFARVAPTERARGVDRTGWHDGAFVLPDAVIGESSERLVLQGVGGVNPFTCAGSLDGWKNTIGERANGNDLLMFCISASLAAPLVESAGMDSGGLHMWWNSSTGKTTLLRAARSVWGPLSGMRTWDGTKVGLEGTVALFNDSLLCLDEIGQASSTVVGKAVYMLANGQGRLRGQTDGSARDLKSWRVLILSSGEMPLREKLKEDGQTAKGGQEVRIVDIPACIEGATWQNLHGHSGPGAFSDSLVAAAEENYGLLGRAWLEILSKELLNGLKFRASRDEIAMRLIDELRVTEGQERRVLGRFALVAAAGELAAKKGLVPWRQGAPTRAALSCARAWLADRGRGNQEDRKAVELVKSFITRFGRSRFQDIDGPQQHERVLDRAGFRRCIDGKTQFLFLQEQLGDVLQGIGIKRGVQALNRAGMLRRQESDRLNQKIRLPDLGRQRVYVVEIELNEDTDNNVSTSEVLPPSGAQIVTDCSGFPGSCAGCKCYDHGLSGCGVLAPIGWKKTA</sequence>
<dbReference type="EMBL" id="JADBGG010000041">
    <property type="protein sequence ID" value="MBE1427025.1"/>
    <property type="molecule type" value="Genomic_DNA"/>
</dbReference>